<dbReference type="PANTHER" id="PTHR11783">
    <property type="entry name" value="SULFOTRANSFERASE SULT"/>
    <property type="match status" value="1"/>
</dbReference>
<evidence type="ECO:0000256" key="1">
    <source>
        <dbReference type="ARBA" id="ARBA00005771"/>
    </source>
</evidence>
<dbReference type="InterPro" id="IPR000863">
    <property type="entry name" value="Sulfotransferase_dom"/>
</dbReference>
<evidence type="ECO:0000313" key="4">
    <source>
        <dbReference type="EMBL" id="KAK4883049.1"/>
    </source>
</evidence>
<dbReference type="Gene3D" id="3.40.50.300">
    <property type="entry name" value="P-loop containing nucleotide triphosphate hydrolases"/>
    <property type="match status" value="1"/>
</dbReference>
<dbReference type="AlphaFoldDB" id="A0AAN7SJS1"/>
<evidence type="ECO:0000313" key="5">
    <source>
        <dbReference type="Proteomes" id="UP001353858"/>
    </source>
</evidence>
<dbReference type="InterPro" id="IPR027417">
    <property type="entry name" value="P-loop_NTPase"/>
</dbReference>
<name>A0AAN7SJS1_9COLE</name>
<proteinExistence type="inferred from homology"/>
<keyword evidence="5" id="KW-1185">Reference proteome</keyword>
<dbReference type="Proteomes" id="UP001353858">
    <property type="component" value="Unassembled WGS sequence"/>
</dbReference>
<dbReference type="SUPFAM" id="SSF52540">
    <property type="entry name" value="P-loop containing nucleoside triphosphate hydrolases"/>
    <property type="match status" value="1"/>
</dbReference>
<keyword evidence="2" id="KW-0808">Transferase</keyword>
<comment type="caution">
    <text evidence="4">The sequence shown here is derived from an EMBL/GenBank/DDBJ whole genome shotgun (WGS) entry which is preliminary data.</text>
</comment>
<evidence type="ECO:0000256" key="2">
    <source>
        <dbReference type="ARBA" id="ARBA00022679"/>
    </source>
</evidence>
<dbReference type="Pfam" id="PF00685">
    <property type="entry name" value="Sulfotransfer_1"/>
    <property type="match status" value="1"/>
</dbReference>
<reference evidence="5" key="1">
    <citation type="submission" date="2023-01" db="EMBL/GenBank/DDBJ databases">
        <title>Key to firefly adult light organ development and bioluminescence: homeobox transcription factors regulate luciferase expression and transportation to peroxisome.</title>
        <authorList>
            <person name="Fu X."/>
        </authorList>
    </citation>
    <scope>NUCLEOTIDE SEQUENCE [LARGE SCALE GENOMIC DNA]</scope>
</reference>
<comment type="similarity">
    <text evidence="1">Belongs to the sulfotransferase 1 family.</text>
</comment>
<gene>
    <name evidence="4" type="ORF">RN001_006368</name>
</gene>
<accession>A0AAN7SJS1</accession>
<feature type="domain" description="Sulfotransferase" evidence="3">
    <location>
        <begin position="24"/>
        <end position="279"/>
    </location>
</feature>
<dbReference type="GO" id="GO:0008146">
    <property type="term" value="F:sulfotransferase activity"/>
    <property type="evidence" value="ECO:0007669"/>
    <property type="project" value="InterPro"/>
</dbReference>
<organism evidence="4 5">
    <name type="scientific">Aquatica leii</name>
    <dbReference type="NCBI Taxonomy" id="1421715"/>
    <lineage>
        <taxon>Eukaryota</taxon>
        <taxon>Metazoa</taxon>
        <taxon>Ecdysozoa</taxon>
        <taxon>Arthropoda</taxon>
        <taxon>Hexapoda</taxon>
        <taxon>Insecta</taxon>
        <taxon>Pterygota</taxon>
        <taxon>Neoptera</taxon>
        <taxon>Endopterygota</taxon>
        <taxon>Coleoptera</taxon>
        <taxon>Polyphaga</taxon>
        <taxon>Elateriformia</taxon>
        <taxon>Elateroidea</taxon>
        <taxon>Lampyridae</taxon>
        <taxon>Luciolinae</taxon>
        <taxon>Aquatica</taxon>
    </lineage>
</organism>
<protein>
    <recommendedName>
        <fullName evidence="3">Sulfotransferase domain-containing protein</fullName>
    </recommendedName>
</protein>
<dbReference type="EMBL" id="JARPUR010000002">
    <property type="protein sequence ID" value="KAK4883049.1"/>
    <property type="molecule type" value="Genomic_DNA"/>
</dbReference>
<sequence length="283" mass="33670">MDYQLTDERRSAIEKIKSLEVRNDDIFLFGYPKSGTTWAQEMIWLIVNDLDYEGAKVFIDERFPVLDSVLFRGNELHHKLELQCYSNVIGFVESMKAPRCIKSHFAVKYLPEEIVNGNKKPKIIYIARNPKDVCVSSYYYFTNILKVIDCSFEEFVEKFLSNFYWPSGNYWDHLFYFWNRRFEENILFIKYEDMKKNLLGVVREVSQFFDRILTKEEEDKLVDWLSFNTMKNNAAVNHNSLYGRDGFIRSGQVGDHKKTMSTETLSKFNDWIKKNTQNTDYQP</sequence>
<evidence type="ECO:0000259" key="3">
    <source>
        <dbReference type="Pfam" id="PF00685"/>
    </source>
</evidence>